<evidence type="ECO:0000313" key="2">
    <source>
        <dbReference type="Proteomes" id="UP001319180"/>
    </source>
</evidence>
<organism evidence="1 2">
    <name type="scientific">Dawidia soli</name>
    <dbReference type="NCBI Taxonomy" id="2782352"/>
    <lineage>
        <taxon>Bacteria</taxon>
        <taxon>Pseudomonadati</taxon>
        <taxon>Bacteroidota</taxon>
        <taxon>Cytophagia</taxon>
        <taxon>Cytophagales</taxon>
        <taxon>Chryseotaleaceae</taxon>
        <taxon>Dawidia</taxon>
    </lineage>
</organism>
<dbReference type="Pfam" id="PF22278">
    <property type="entry name" value="DUF6958"/>
    <property type="match status" value="1"/>
</dbReference>
<dbReference type="AlphaFoldDB" id="A0AAP2GG50"/>
<dbReference type="InterPro" id="IPR054233">
    <property type="entry name" value="DUF6958"/>
</dbReference>
<name>A0AAP2GG50_9BACT</name>
<dbReference type="Proteomes" id="UP001319180">
    <property type="component" value="Unassembled WGS sequence"/>
</dbReference>
<gene>
    <name evidence="1" type="ORF">KK078_01260</name>
</gene>
<evidence type="ECO:0000313" key="1">
    <source>
        <dbReference type="EMBL" id="MBT1685160.1"/>
    </source>
</evidence>
<sequence length="98" mass="11317">MPKHHYDEICAVVLSILDTEEETFTLHALLERAQSNLPDMIDSDVSWYVLQVKLDLEARGLIKVVTPPYKKRLFLLKLTRQGAKQLRNQKALSALRED</sequence>
<proteinExistence type="predicted"/>
<dbReference type="EMBL" id="JAHESC010000001">
    <property type="protein sequence ID" value="MBT1685160.1"/>
    <property type="molecule type" value="Genomic_DNA"/>
</dbReference>
<comment type="caution">
    <text evidence="1">The sequence shown here is derived from an EMBL/GenBank/DDBJ whole genome shotgun (WGS) entry which is preliminary data.</text>
</comment>
<reference evidence="1 2" key="1">
    <citation type="submission" date="2021-05" db="EMBL/GenBank/DDBJ databases">
        <title>A Polyphasic approach of four new species of the genus Ohtaekwangia: Ohtaekwangia histidinii sp. nov., Ohtaekwangia cretensis sp. nov., Ohtaekwangia indiensis sp. nov., Ohtaekwangia reichenbachii sp. nov. from diverse environment.</title>
        <authorList>
            <person name="Octaviana S."/>
        </authorList>
    </citation>
    <scope>NUCLEOTIDE SEQUENCE [LARGE SCALE GENOMIC DNA]</scope>
    <source>
        <strain evidence="1 2">PWU37</strain>
    </source>
</reference>
<keyword evidence="2" id="KW-1185">Reference proteome</keyword>
<accession>A0AAP2GG50</accession>
<protein>
    <submittedName>
        <fullName evidence="1">Uncharacterized protein</fullName>
    </submittedName>
</protein>